<feature type="compositionally biased region" description="Acidic residues" evidence="1">
    <location>
        <begin position="8"/>
        <end position="20"/>
    </location>
</feature>
<dbReference type="PANTHER" id="PTHR19932:SF10">
    <property type="entry name" value="WD REPEAT AND HMG-BOX DNA-BINDING PROTEIN 1"/>
    <property type="match status" value="1"/>
</dbReference>
<feature type="non-terminal residue" evidence="3">
    <location>
        <position position="1"/>
    </location>
</feature>
<feature type="domain" description="WDHD1/CFT4 second beta-propeller" evidence="2">
    <location>
        <begin position="53"/>
        <end position="259"/>
    </location>
</feature>
<reference evidence="3 4" key="1">
    <citation type="submission" date="2020-04" db="EMBL/GenBank/DDBJ databases">
        <title>Perkinsus olseni comparative genomics.</title>
        <authorList>
            <person name="Bogema D.R."/>
        </authorList>
    </citation>
    <scope>NUCLEOTIDE SEQUENCE [LARGE SCALE GENOMIC DNA]</scope>
    <source>
        <strain evidence="3">ATCC PRA-205</strain>
    </source>
</reference>
<evidence type="ECO:0000256" key="1">
    <source>
        <dbReference type="SAM" id="MobiDB-lite"/>
    </source>
</evidence>
<feature type="compositionally biased region" description="Low complexity" evidence="1">
    <location>
        <begin position="409"/>
        <end position="418"/>
    </location>
</feature>
<accession>A0A7J6PTB6</accession>
<protein>
    <recommendedName>
        <fullName evidence="2">WDHD1/CFT4 second beta-propeller domain-containing protein</fullName>
    </recommendedName>
</protein>
<gene>
    <name evidence="3" type="ORF">FOZ62_027471</name>
</gene>
<dbReference type="Pfam" id="PF12341">
    <property type="entry name" value="Mcl1_mid"/>
    <property type="match status" value="1"/>
</dbReference>
<evidence type="ECO:0000259" key="2">
    <source>
        <dbReference type="Pfam" id="PF12341"/>
    </source>
</evidence>
<evidence type="ECO:0000313" key="3">
    <source>
        <dbReference type="EMBL" id="KAF4698841.1"/>
    </source>
</evidence>
<dbReference type="GO" id="GO:0006261">
    <property type="term" value="P:DNA-templated DNA replication"/>
    <property type="evidence" value="ECO:0007669"/>
    <property type="project" value="TreeGrafter"/>
</dbReference>
<comment type="caution">
    <text evidence="3">The sequence shown here is derived from an EMBL/GenBank/DDBJ whole genome shotgun (WGS) entry which is preliminary data.</text>
</comment>
<evidence type="ECO:0000313" key="4">
    <source>
        <dbReference type="Proteomes" id="UP000574390"/>
    </source>
</evidence>
<proteinExistence type="predicted"/>
<feature type="region of interest" description="Disordered" evidence="1">
    <location>
        <begin position="405"/>
        <end position="491"/>
    </location>
</feature>
<sequence length="491" mass="52529">APCLASEATDEDAYDEDDFVTDTKQGGENPTNVARVPLLEASTALPPIAALAPSGEQLVCVAIGRDFVTGMTNCRKLGPRIRIWSLNAGLPTNVLSIGCPSSRPVSMVASASSGLILWAAADHGGDATKIRYCLAHSTGSGSRIGVLSEGPLPVSADGHHDAGQGPTLTWIGMTSESIPLSMDSVGMMRALLPTGMATAGPSVDLRQSYTHPDCSISCPGWMPVYDCVAEIQRENEGFWAIGGTGLNLHICRTRYEDAYEPRGLALPRVIPSIIWRIRLSSSKGSDKTSLGDRPENERAFAERAVATWKQFCWDRGVDLGEDPSEMKKTTVGLEKKLVMNFRDLVQSKQLEAAYDTSTLALQIPATPRFMAKMALKLGQPLLAARIEEDMASVAIPSIPAVPQARPVMPSSAPSAQASAPPPARTAPPRTAFDPVEGEQRREAAVTKEVTEGRNQGVPKRAPIRGNPFANRKRRQNDVDDSNAAKVLRADG</sequence>
<organism evidence="3 4">
    <name type="scientific">Perkinsus olseni</name>
    <name type="common">Perkinsus atlanticus</name>
    <dbReference type="NCBI Taxonomy" id="32597"/>
    <lineage>
        <taxon>Eukaryota</taxon>
        <taxon>Sar</taxon>
        <taxon>Alveolata</taxon>
        <taxon>Perkinsozoa</taxon>
        <taxon>Perkinsea</taxon>
        <taxon>Perkinsida</taxon>
        <taxon>Perkinsidae</taxon>
        <taxon>Perkinsus</taxon>
    </lineage>
</organism>
<dbReference type="AlphaFoldDB" id="A0A7J6PTB6"/>
<feature type="compositionally biased region" description="Basic and acidic residues" evidence="1">
    <location>
        <begin position="437"/>
        <end position="451"/>
    </location>
</feature>
<dbReference type="EMBL" id="JABANM010034919">
    <property type="protein sequence ID" value="KAF4698841.1"/>
    <property type="molecule type" value="Genomic_DNA"/>
</dbReference>
<name>A0A7J6PTB6_PEROL</name>
<dbReference type="PANTHER" id="PTHR19932">
    <property type="entry name" value="WD REPEAT AND HMG-BOX DNA BINDING PROTEIN"/>
    <property type="match status" value="1"/>
</dbReference>
<dbReference type="GO" id="GO:0000278">
    <property type="term" value="P:mitotic cell cycle"/>
    <property type="evidence" value="ECO:0007669"/>
    <property type="project" value="TreeGrafter"/>
</dbReference>
<feature type="region of interest" description="Disordered" evidence="1">
    <location>
        <begin position="1"/>
        <end position="31"/>
    </location>
</feature>
<dbReference type="GO" id="GO:0003682">
    <property type="term" value="F:chromatin binding"/>
    <property type="evidence" value="ECO:0007669"/>
    <property type="project" value="TreeGrafter"/>
</dbReference>
<dbReference type="GO" id="GO:0006281">
    <property type="term" value="P:DNA repair"/>
    <property type="evidence" value="ECO:0007669"/>
    <property type="project" value="TreeGrafter"/>
</dbReference>
<dbReference type="GO" id="GO:0043596">
    <property type="term" value="C:nuclear replication fork"/>
    <property type="evidence" value="ECO:0007669"/>
    <property type="project" value="TreeGrafter"/>
</dbReference>
<dbReference type="Proteomes" id="UP000574390">
    <property type="component" value="Unassembled WGS sequence"/>
</dbReference>
<dbReference type="InterPro" id="IPR022100">
    <property type="entry name" value="WDHD1/CFT4_beta-prop_2nd"/>
</dbReference>